<feature type="non-terminal residue" evidence="1">
    <location>
        <position position="1"/>
    </location>
</feature>
<evidence type="ECO:0000313" key="2">
    <source>
        <dbReference type="Proteomes" id="UP000181951"/>
    </source>
</evidence>
<dbReference type="AlphaFoldDB" id="A0A1H8US83"/>
<organism evidence="1 2">
    <name type="scientific">Actinacidiphila rubida</name>
    <dbReference type="NCBI Taxonomy" id="310780"/>
    <lineage>
        <taxon>Bacteria</taxon>
        <taxon>Bacillati</taxon>
        <taxon>Actinomycetota</taxon>
        <taxon>Actinomycetes</taxon>
        <taxon>Kitasatosporales</taxon>
        <taxon>Streptomycetaceae</taxon>
        <taxon>Actinacidiphila</taxon>
    </lineage>
</organism>
<protein>
    <submittedName>
        <fullName evidence="1">Uncharacterized protein</fullName>
    </submittedName>
</protein>
<dbReference type="EMBL" id="FODD01000083">
    <property type="protein sequence ID" value="SEP05764.1"/>
    <property type="molecule type" value="Genomic_DNA"/>
</dbReference>
<reference evidence="1 2" key="1">
    <citation type="submission" date="2016-10" db="EMBL/GenBank/DDBJ databases">
        <authorList>
            <person name="de Groot N.N."/>
        </authorList>
    </citation>
    <scope>NUCLEOTIDE SEQUENCE [LARGE SCALE GENOMIC DNA]</scope>
    <source>
        <strain evidence="1 2">CGMCC 4.2026</strain>
    </source>
</reference>
<sequence length="49" mass="5766">GPQLTIRWRVEQRLGTSMLHRRLVRDYESNPQTSKSRVYQSFCASVQKA</sequence>
<name>A0A1H8US83_9ACTN</name>
<keyword evidence="2" id="KW-1185">Reference proteome</keyword>
<accession>A0A1H8US83</accession>
<proteinExistence type="predicted"/>
<dbReference type="Proteomes" id="UP000181951">
    <property type="component" value="Unassembled WGS sequence"/>
</dbReference>
<evidence type="ECO:0000313" key="1">
    <source>
        <dbReference type="EMBL" id="SEP05764.1"/>
    </source>
</evidence>
<gene>
    <name evidence="1" type="ORF">SAMN05216267_10831</name>
</gene>